<dbReference type="Proteomes" id="UP000738349">
    <property type="component" value="Unassembled WGS sequence"/>
</dbReference>
<reference evidence="1" key="1">
    <citation type="journal article" date="2021" name="Nat. Commun.">
        <title>Genetic determinants of endophytism in the Arabidopsis root mycobiome.</title>
        <authorList>
            <person name="Mesny F."/>
            <person name="Miyauchi S."/>
            <person name="Thiergart T."/>
            <person name="Pickel B."/>
            <person name="Atanasova L."/>
            <person name="Karlsson M."/>
            <person name="Huettel B."/>
            <person name="Barry K.W."/>
            <person name="Haridas S."/>
            <person name="Chen C."/>
            <person name="Bauer D."/>
            <person name="Andreopoulos W."/>
            <person name="Pangilinan J."/>
            <person name="LaButti K."/>
            <person name="Riley R."/>
            <person name="Lipzen A."/>
            <person name="Clum A."/>
            <person name="Drula E."/>
            <person name="Henrissat B."/>
            <person name="Kohler A."/>
            <person name="Grigoriev I.V."/>
            <person name="Martin F.M."/>
            <person name="Hacquard S."/>
        </authorList>
    </citation>
    <scope>NUCLEOTIDE SEQUENCE</scope>
    <source>
        <strain evidence="1">MPI-CAGE-AT-0147</strain>
    </source>
</reference>
<comment type="caution">
    <text evidence="1">The sequence shown here is derived from an EMBL/GenBank/DDBJ whole genome shotgun (WGS) entry which is preliminary data.</text>
</comment>
<dbReference type="PANTHER" id="PTHR33112">
    <property type="entry name" value="DOMAIN PROTEIN, PUTATIVE-RELATED"/>
    <property type="match status" value="1"/>
</dbReference>
<sequence>MNWASRLMREMGVDGLMIALRDWSISINSTSGRLNVDRGALSNRAWVLQERVLSRRIIHFAATHTYWECGKGVRCEQFTKLEPPPGRQRFVLDPYFPSRLEQSGYSHAIDFVRFLFKKYSQCGLTVESDRDTAIYSLIKRIGHVLETEARYGIISCFLSNLLLWKRTDEEKKAPVDYGDRMVPSWSWMAYSGGIDFISGAGRPLLVPESADLGFADDGKALIAKIRQFENCRVEQRKREYAIFDDTKKVGFLWFDVADQIEFRHCVVVGVSGDEYWKKDLQRTYYILVVREKPGWGGYERLGAGEVEAGYVSRECDAGKVW</sequence>
<accession>A0A9P9FTN2</accession>
<dbReference type="EMBL" id="JAGMUV010000001">
    <property type="protein sequence ID" value="KAH7176029.1"/>
    <property type="molecule type" value="Genomic_DNA"/>
</dbReference>
<name>A0A9P9FTN2_9HYPO</name>
<evidence type="ECO:0000313" key="1">
    <source>
        <dbReference type="EMBL" id="KAH7176029.1"/>
    </source>
</evidence>
<dbReference type="OrthoDB" id="4161196at2759"/>
<protein>
    <recommendedName>
        <fullName evidence="3">Heterokaryon incompatibility domain-containing protein</fullName>
    </recommendedName>
</protein>
<keyword evidence="2" id="KW-1185">Reference proteome</keyword>
<gene>
    <name evidence="1" type="ORF">EDB81DRAFT_751443</name>
</gene>
<evidence type="ECO:0000313" key="2">
    <source>
        <dbReference type="Proteomes" id="UP000738349"/>
    </source>
</evidence>
<dbReference type="AlphaFoldDB" id="A0A9P9FTN2"/>
<organism evidence="1 2">
    <name type="scientific">Dactylonectria macrodidyma</name>
    <dbReference type="NCBI Taxonomy" id="307937"/>
    <lineage>
        <taxon>Eukaryota</taxon>
        <taxon>Fungi</taxon>
        <taxon>Dikarya</taxon>
        <taxon>Ascomycota</taxon>
        <taxon>Pezizomycotina</taxon>
        <taxon>Sordariomycetes</taxon>
        <taxon>Hypocreomycetidae</taxon>
        <taxon>Hypocreales</taxon>
        <taxon>Nectriaceae</taxon>
        <taxon>Dactylonectria</taxon>
    </lineage>
</organism>
<dbReference type="PANTHER" id="PTHR33112:SF10">
    <property type="entry name" value="TOL"/>
    <property type="match status" value="1"/>
</dbReference>
<proteinExistence type="predicted"/>
<evidence type="ECO:0008006" key="3">
    <source>
        <dbReference type="Google" id="ProtNLM"/>
    </source>
</evidence>